<evidence type="ECO:0000313" key="1">
    <source>
        <dbReference type="EMBL" id="MFC5642263.1"/>
    </source>
</evidence>
<comment type="caution">
    <text evidence="1">The sequence shown here is derived from an EMBL/GenBank/DDBJ whole genome shotgun (WGS) entry which is preliminary data.</text>
</comment>
<accession>A0ABW0VA59</accession>
<organism evidence="1 2">
    <name type="scientific">Kitasatospora cinereorecta</name>
    <dbReference type="NCBI Taxonomy" id="285560"/>
    <lineage>
        <taxon>Bacteria</taxon>
        <taxon>Bacillati</taxon>
        <taxon>Actinomycetota</taxon>
        <taxon>Actinomycetes</taxon>
        <taxon>Kitasatosporales</taxon>
        <taxon>Streptomycetaceae</taxon>
        <taxon>Kitasatospora</taxon>
    </lineage>
</organism>
<proteinExistence type="predicted"/>
<dbReference type="RefSeq" id="WP_346143669.1">
    <property type="nucleotide sequence ID" value="NZ_BAAAUA010000014.1"/>
</dbReference>
<name>A0ABW0VA59_9ACTN</name>
<protein>
    <submittedName>
        <fullName evidence="1">Uncharacterized protein</fullName>
    </submittedName>
</protein>
<sequence length="259" mass="27644">MAAVVTACLTGTANAVDGDSAISDVVAKRAVYEAHLANLEAAPVTAAEAAVYAETQTFKAAAEKNGETADKISALLSSGDWVAYATETTTTMDDPGKPVVTAPGALLPGETAGTDAGDAADPSDPIVALTKWCYQGNGPTVTVTAKNAAGAKLWYYQVGEQYCYNGRTVTNHDADPYVNHKVYTWAQALGWSWEGQDLTGKKGPSFYTWNNNAKGGLQTWRKGTMKYDPTHVEIGSFQKFPWVHLYERANGTYTYSGGY</sequence>
<reference evidence="2" key="1">
    <citation type="journal article" date="2019" name="Int. J. Syst. Evol. Microbiol.">
        <title>The Global Catalogue of Microorganisms (GCM) 10K type strain sequencing project: providing services to taxonomists for standard genome sequencing and annotation.</title>
        <authorList>
            <consortium name="The Broad Institute Genomics Platform"/>
            <consortium name="The Broad Institute Genome Sequencing Center for Infectious Disease"/>
            <person name="Wu L."/>
            <person name="Ma J."/>
        </authorList>
    </citation>
    <scope>NUCLEOTIDE SEQUENCE [LARGE SCALE GENOMIC DNA]</scope>
    <source>
        <strain evidence="2">CGMCC 4.1622</strain>
    </source>
</reference>
<dbReference type="EMBL" id="JBHSOC010000018">
    <property type="protein sequence ID" value="MFC5642263.1"/>
    <property type="molecule type" value="Genomic_DNA"/>
</dbReference>
<evidence type="ECO:0000313" key="2">
    <source>
        <dbReference type="Proteomes" id="UP001596066"/>
    </source>
</evidence>
<dbReference type="Proteomes" id="UP001596066">
    <property type="component" value="Unassembled WGS sequence"/>
</dbReference>
<gene>
    <name evidence="1" type="ORF">ACFPZF_13005</name>
</gene>
<keyword evidence="2" id="KW-1185">Reference proteome</keyword>